<dbReference type="Ensembl" id="ENSBMST00010018750.1">
    <property type="protein sequence ID" value="ENSBMSP00010016966.1"/>
    <property type="gene ID" value="ENSBMSG00010012333.1"/>
</dbReference>
<protein>
    <submittedName>
        <fullName evidence="1">Uncharacterized protein</fullName>
    </submittedName>
</protein>
<proteinExistence type="predicted"/>
<organism evidence="1">
    <name type="scientific">Balaenoptera musculus</name>
    <name type="common">Blue whale</name>
    <dbReference type="NCBI Taxonomy" id="9771"/>
    <lineage>
        <taxon>Eukaryota</taxon>
        <taxon>Metazoa</taxon>
        <taxon>Chordata</taxon>
        <taxon>Craniata</taxon>
        <taxon>Vertebrata</taxon>
        <taxon>Euteleostomi</taxon>
        <taxon>Mammalia</taxon>
        <taxon>Eutheria</taxon>
        <taxon>Laurasiatheria</taxon>
        <taxon>Artiodactyla</taxon>
        <taxon>Whippomorpha</taxon>
        <taxon>Cetacea</taxon>
        <taxon>Mysticeti</taxon>
        <taxon>Balaenopteridae</taxon>
        <taxon>Balaenoptera</taxon>
    </lineage>
</organism>
<sequence length="119" mass="13120">MGGRVGDLSPKQAETLAKLGENVQDVLPALPNPDDYFLLPQNFDLQKSEAMFHKVRPIPLPGNLARGFVGAIPASSPYLHPLLRGAGSPVRSYHSTPFQYMEFRKTMNIDHILIGSPPR</sequence>
<dbReference type="InterPro" id="IPR036865">
    <property type="entry name" value="CRAL-TRIO_dom_sf"/>
</dbReference>
<dbReference type="SUPFAM" id="SSF46938">
    <property type="entry name" value="CRAL/TRIO N-terminal domain"/>
    <property type="match status" value="1"/>
</dbReference>
<evidence type="ECO:0000313" key="1">
    <source>
        <dbReference type="Ensembl" id="ENSBMSP00010016966.1"/>
    </source>
</evidence>
<dbReference type="AlphaFoldDB" id="A0A8C0DBZ8"/>
<dbReference type="GeneTree" id="ENSGT00940000162077"/>
<dbReference type="Gene3D" id="3.40.525.10">
    <property type="entry name" value="CRAL-TRIO lipid binding domain"/>
    <property type="match status" value="1"/>
</dbReference>
<dbReference type="InterPro" id="IPR036273">
    <property type="entry name" value="CRAL/TRIO_N_dom_sf"/>
</dbReference>
<accession>A0A8C0DBZ8</accession>
<name>A0A8C0DBZ8_BALMU</name>
<reference evidence="1" key="1">
    <citation type="submission" date="2023-09" db="UniProtKB">
        <authorList>
            <consortium name="Ensembl"/>
        </authorList>
    </citation>
    <scope>IDENTIFICATION</scope>
</reference>